<dbReference type="InterPro" id="IPR036291">
    <property type="entry name" value="NAD(P)-bd_dom_sf"/>
</dbReference>
<dbReference type="GO" id="GO:0043115">
    <property type="term" value="F:precorrin-2 dehydrogenase activity"/>
    <property type="evidence" value="ECO:0007669"/>
    <property type="project" value="UniProtKB-EC"/>
</dbReference>
<reference evidence="6 7" key="1">
    <citation type="submission" date="2017-09" db="EMBL/GenBank/DDBJ databases">
        <title>Bacterial strain isolated from the female urinary microbiota.</title>
        <authorList>
            <person name="Thomas-White K."/>
            <person name="Kumar N."/>
            <person name="Forster S."/>
            <person name="Putonti C."/>
            <person name="Lawley T."/>
            <person name="Wolfe A.J."/>
        </authorList>
    </citation>
    <scope>NUCLEOTIDE SEQUENCE [LARGE SCALE GENOMIC DNA]</scope>
    <source>
        <strain evidence="6 7">UMB0204</strain>
    </source>
</reference>
<dbReference type="GeneID" id="84578762"/>
<comment type="caution">
    <text evidence="6">The sequence shown here is derived from an EMBL/GenBank/DDBJ whole genome shotgun (WGS) entry which is preliminary data.</text>
</comment>
<dbReference type="UniPathway" id="UPA00262">
    <property type="reaction ID" value="UER00222"/>
</dbReference>
<dbReference type="InterPro" id="IPR028161">
    <property type="entry name" value="Met8-like"/>
</dbReference>
<dbReference type="RefSeq" id="WP_102198147.1">
    <property type="nucleotide sequence ID" value="NZ_PNHP01000003.1"/>
</dbReference>
<keyword evidence="4" id="KW-0520">NAD</keyword>
<evidence type="ECO:0000256" key="5">
    <source>
        <dbReference type="ARBA" id="ARBA00023244"/>
    </source>
</evidence>
<evidence type="ECO:0000313" key="6">
    <source>
        <dbReference type="EMBL" id="PMC81609.1"/>
    </source>
</evidence>
<dbReference type="GO" id="GO:0019354">
    <property type="term" value="P:siroheme biosynthetic process"/>
    <property type="evidence" value="ECO:0007669"/>
    <property type="project" value="UniProtKB-UniPathway"/>
</dbReference>
<protein>
    <recommendedName>
        <fullName evidence="2">precorrin-2 dehydrogenase</fullName>
        <ecNumber evidence="2">1.3.1.76</ecNumber>
    </recommendedName>
</protein>
<dbReference type="EMBL" id="PNHP01000003">
    <property type="protein sequence ID" value="PMC81609.1"/>
    <property type="molecule type" value="Genomic_DNA"/>
</dbReference>
<evidence type="ECO:0000256" key="1">
    <source>
        <dbReference type="ARBA" id="ARBA00005010"/>
    </source>
</evidence>
<name>A0A2N6UIZ4_9FIRM</name>
<dbReference type="PANTHER" id="PTHR35330">
    <property type="entry name" value="SIROHEME BIOSYNTHESIS PROTEIN MET8"/>
    <property type="match status" value="1"/>
</dbReference>
<dbReference type="SUPFAM" id="SSF75615">
    <property type="entry name" value="Siroheme synthase middle domains-like"/>
    <property type="match status" value="1"/>
</dbReference>
<sequence>MRYFPISIDSKDKICLFLGGGKIAKRKIKSLLKGDFSFLIYAKEIDKEVMELCKENPQRIKIVEKDIDENFVFPPCDFLFLATGNRNLNKVLRKKAKNLGLRTLDLSDSLGSDFYLRKNISNEFVDISISSNGQVPIFSSLIGDDLEKYLESLDMDKIKLMVEIRDKLRKNGIYNKALLLDLYKEDKQFLKKYLEKI</sequence>
<dbReference type="GO" id="GO:0004325">
    <property type="term" value="F:ferrochelatase activity"/>
    <property type="evidence" value="ECO:0007669"/>
    <property type="project" value="InterPro"/>
</dbReference>
<comment type="pathway">
    <text evidence="1">Porphyrin-containing compound metabolism; siroheme biosynthesis; sirohydrochlorin from precorrin-2: step 1/1.</text>
</comment>
<organism evidence="6 7">
    <name type="scientific">Anaerococcus hydrogenalis</name>
    <dbReference type="NCBI Taxonomy" id="33029"/>
    <lineage>
        <taxon>Bacteria</taxon>
        <taxon>Bacillati</taxon>
        <taxon>Bacillota</taxon>
        <taxon>Tissierellia</taxon>
        <taxon>Tissierellales</taxon>
        <taxon>Peptoniphilaceae</taxon>
        <taxon>Anaerococcus</taxon>
    </lineage>
</organism>
<dbReference type="PANTHER" id="PTHR35330:SF1">
    <property type="entry name" value="SIROHEME BIOSYNTHESIS PROTEIN MET8"/>
    <property type="match status" value="1"/>
</dbReference>
<dbReference type="AlphaFoldDB" id="A0A2N6UIZ4"/>
<keyword evidence="3" id="KW-0560">Oxidoreductase</keyword>
<keyword evidence="5" id="KW-0627">Porphyrin biosynthesis</keyword>
<dbReference type="EC" id="1.3.1.76" evidence="2"/>
<evidence type="ECO:0000256" key="4">
    <source>
        <dbReference type="ARBA" id="ARBA00023027"/>
    </source>
</evidence>
<evidence type="ECO:0000256" key="3">
    <source>
        <dbReference type="ARBA" id="ARBA00023002"/>
    </source>
</evidence>
<evidence type="ECO:0000256" key="2">
    <source>
        <dbReference type="ARBA" id="ARBA00012400"/>
    </source>
</evidence>
<proteinExistence type="predicted"/>
<dbReference type="Gene3D" id="3.40.50.720">
    <property type="entry name" value="NAD(P)-binding Rossmann-like Domain"/>
    <property type="match status" value="1"/>
</dbReference>
<dbReference type="SUPFAM" id="SSF51735">
    <property type="entry name" value="NAD(P)-binding Rossmann-fold domains"/>
    <property type="match status" value="1"/>
</dbReference>
<accession>A0A2N6UIZ4</accession>
<dbReference type="Pfam" id="PF13241">
    <property type="entry name" value="NAD_binding_7"/>
    <property type="match status" value="1"/>
</dbReference>
<dbReference type="Proteomes" id="UP000235658">
    <property type="component" value="Unassembled WGS sequence"/>
</dbReference>
<gene>
    <name evidence="6" type="ORF">CJ192_06150</name>
</gene>
<evidence type="ECO:0000313" key="7">
    <source>
        <dbReference type="Proteomes" id="UP000235658"/>
    </source>
</evidence>